<proteinExistence type="predicted"/>
<feature type="region of interest" description="Disordered" evidence="1">
    <location>
        <begin position="66"/>
        <end position="156"/>
    </location>
</feature>
<evidence type="ECO:0000256" key="1">
    <source>
        <dbReference type="SAM" id="MobiDB-lite"/>
    </source>
</evidence>
<dbReference type="Proteomes" id="UP000249758">
    <property type="component" value="Segment"/>
</dbReference>
<dbReference type="KEGG" id="vg:36841735"/>
<reference evidence="2" key="1">
    <citation type="journal article" date="2018" name="Nat. Commun.">
        <title>Diversity and evolution of the emerging Pandoraviridae family.</title>
        <authorList>
            <person name="Legendre M."/>
            <person name="Fabre E."/>
            <person name="Poirot O."/>
            <person name="Jeudy S."/>
            <person name="Lartigue A."/>
            <person name="Alempic J.M."/>
            <person name="Beucher L."/>
            <person name="Philippe N."/>
            <person name="Bertaux L."/>
            <person name="Christo-Foroux E."/>
            <person name="Labadie K."/>
            <person name="Coute Y."/>
            <person name="Abergel C."/>
            <person name="Claverie J.M."/>
        </authorList>
    </citation>
    <scope>NUCLEOTIDE SEQUENCE [LARGE SCALE GENOMIC DNA]</scope>
    <source>
        <strain evidence="2">Macleodensis</strain>
    </source>
</reference>
<name>A0A2U7UG29_9VIRU</name>
<feature type="compositionally biased region" description="Basic and acidic residues" evidence="1">
    <location>
        <begin position="117"/>
        <end position="131"/>
    </location>
</feature>
<sequence length="315" mass="32859">MQAVGPTRLWAALAMAAACVVCLWMAYGMPLALAYALLAMWWIGAATCSFEKTRAPASALGHKATPAAAHASTRGPATARGNWASPGQVPAASLESALSDPLNGSRAGPTARASHHNVKDKCDHADKHNAEPDSALAPPIQSCPVKGIQSTTGNRTETLHGRRFIVTHAAHSTGRHEATYVLAAACTVGICDVVGCALSDPIDDSGPEMVLLEPDGFITSFWRDGQLPIVGVREPLVAGDCVTVTLNAYTGSVHFSVNGIGIAPEVPLSPGGTYAFVTDDRATASTLTMIADRRLDLHAKEPCLSPGFCWAALPF</sequence>
<dbReference type="EMBL" id="MG011691">
    <property type="protein sequence ID" value="AVK77280.1"/>
    <property type="molecule type" value="Genomic_DNA"/>
</dbReference>
<protein>
    <recommendedName>
        <fullName evidence="3">SPRY incomplete domain containing protein</fullName>
    </recommendedName>
</protein>
<accession>A0A2U7UG29</accession>
<organism evidence="2">
    <name type="scientific">Pandoravirus macleodensis</name>
    <dbReference type="NCBI Taxonomy" id="2107707"/>
    <lineage>
        <taxon>Viruses</taxon>
        <taxon>Pandoravirus</taxon>
    </lineage>
</organism>
<dbReference type="RefSeq" id="YP_009481276.1">
    <property type="nucleotide sequence ID" value="NC_037665.1"/>
</dbReference>
<dbReference type="GeneID" id="36841735"/>
<gene>
    <name evidence="2" type="ORF">pmac_cds_592</name>
</gene>
<evidence type="ECO:0000313" key="2">
    <source>
        <dbReference type="EMBL" id="AVK77280.1"/>
    </source>
</evidence>
<evidence type="ECO:0008006" key="3">
    <source>
        <dbReference type="Google" id="ProtNLM"/>
    </source>
</evidence>